<feature type="transmembrane region" description="Helical" evidence="6">
    <location>
        <begin position="34"/>
        <end position="54"/>
    </location>
</feature>
<reference evidence="8 9" key="1">
    <citation type="submission" date="2024-09" db="EMBL/GenBank/DDBJ databases">
        <authorList>
            <person name="Sun Q."/>
            <person name="Mori K."/>
        </authorList>
    </citation>
    <scope>NUCLEOTIDE SEQUENCE [LARGE SCALE GENOMIC DNA]</scope>
    <source>
        <strain evidence="8 9">TBRC 1432</strain>
    </source>
</reference>
<keyword evidence="2" id="KW-1003">Cell membrane</keyword>
<keyword evidence="3 6" id="KW-0812">Transmembrane</keyword>
<dbReference type="Pfam" id="PF13396">
    <property type="entry name" value="PLDc_N"/>
    <property type="match status" value="1"/>
</dbReference>
<evidence type="ECO:0000256" key="4">
    <source>
        <dbReference type="ARBA" id="ARBA00022989"/>
    </source>
</evidence>
<evidence type="ECO:0000259" key="7">
    <source>
        <dbReference type="Pfam" id="PF13396"/>
    </source>
</evidence>
<keyword evidence="5 6" id="KW-0472">Membrane</keyword>
<sequence>MTLTHLLIVLPMLVLEVAAIVDVLRRDVDSGTKIGWVIADLCLPVVGALAWFLFGRRSKAVRRASA</sequence>
<evidence type="ECO:0000256" key="5">
    <source>
        <dbReference type="ARBA" id="ARBA00023136"/>
    </source>
</evidence>
<keyword evidence="4 6" id="KW-1133">Transmembrane helix</keyword>
<gene>
    <name evidence="8" type="ORF">ACFFH7_07105</name>
</gene>
<evidence type="ECO:0000256" key="1">
    <source>
        <dbReference type="ARBA" id="ARBA00004651"/>
    </source>
</evidence>
<feature type="domain" description="Cardiolipin synthase N-terminal" evidence="7">
    <location>
        <begin position="17"/>
        <end position="56"/>
    </location>
</feature>
<evidence type="ECO:0000256" key="2">
    <source>
        <dbReference type="ARBA" id="ARBA00022475"/>
    </source>
</evidence>
<evidence type="ECO:0000313" key="8">
    <source>
        <dbReference type="EMBL" id="MFC0541245.1"/>
    </source>
</evidence>
<dbReference type="InterPro" id="IPR027379">
    <property type="entry name" value="CLS_N"/>
</dbReference>
<evidence type="ECO:0000256" key="6">
    <source>
        <dbReference type="SAM" id="Phobius"/>
    </source>
</evidence>
<comment type="caution">
    <text evidence="8">The sequence shown here is derived from an EMBL/GenBank/DDBJ whole genome shotgun (WGS) entry which is preliminary data.</text>
</comment>
<organism evidence="8 9">
    <name type="scientific">Kutzneria chonburiensis</name>
    <dbReference type="NCBI Taxonomy" id="1483604"/>
    <lineage>
        <taxon>Bacteria</taxon>
        <taxon>Bacillati</taxon>
        <taxon>Actinomycetota</taxon>
        <taxon>Actinomycetes</taxon>
        <taxon>Pseudonocardiales</taxon>
        <taxon>Pseudonocardiaceae</taxon>
        <taxon>Kutzneria</taxon>
    </lineage>
</organism>
<proteinExistence type="predicted"/>
<accession>A0ABV6MMS8</accession>
<protein>
    <submittedName>
        <fullName evidence="8">PLD nuclease N-terminal domain-containing protein</fullName>
    </submittedName>
</protein>
<dbReference type="EMBL" id="JBHLUD010000002">
    <property type="protein sequence ID" value="MFC0541245.1"/>
    <property type="molecule type" value="Genomic_DNA"/>
</dbReference>
<comment type="subcellular location">
    <subcellularLocation>
        <location evidence="1">Cell membrane</location>
        <topology evidence="1">Multi-pass membrane protein</topology>
    </subcellularLocation>
</comment>
<dbReference type="RefSeq" id="WP_273942774.1">
    <property type="nucleotide sequence ID" value="NZ_CP097263.1"/>
</dbReference>
<evidence type="ECO:0000313" key="9">
    <source>
        <dbReference type="Proteomes" id="UP001589810"/>
    </source>
</evidence>
<name>A0ABV6MMS8_9PSEU</name>
<dbReference type="Proteomes" id="UP001589810">
    <property type="component" value="Unassembled WGS sequence"/>
</dbReference>
<keyword evidence="9" id="KW-1185">Reference proteome</keyword>
<evidence type="ECO:0000256" key="3">
    <source>
        <dbReference type="ARBA" id="ARBA00022692"/>
    </source>
</evidence>